<dbReference type="CDD" id="cd11064">
    <property type="entry name" value="CYP86A"/>
    <property type="match status" value="1"/>
</dbReference>
<dbReference type="GO" id="GO:0006629">
    <property type="term" value="P:lipid metabolic process"/>
    <property type="evidence" value="ECO:0007669"/>
    <property type="project" value="UniProtKB-ARBA"/>
</dbReference>
<reference evidence="12" key="4">
    <citation type="journal article" date="2018" name="Nat. Plants">
        <title>Whole-genome landscape of Medicago truncatula symbiotic genes.</title>
        <authorList>
            <person name="Pecrix Y."/>
            <person name="Gamas P."/>
            <person name="Carrere S."/>
        </authorList>
    </citation>
    <scope>NUCLEOTIDE SEQUENCE</scope>
    <source>
        <tissue evidence="12">Leaves</tissue>
    </source>
</reference>
<comment type="similarity">
    <text evidence="2 9">Belongs to the cytochrome P450 family.</text>
</comment>
<dbReference type="GO" id="GO:0005506">
    <property type="term" value="F:iron ion binding"/>
    <property type="evidence" value="ECO:0007669"/>
    <property type="project" value="InterPro"/>
</dbReference>
<evidence type="ECO:0000256" key="8">
    <source>
        <dbReference type="PIRSR" id="PIRSR602401-1"/>
    </source>
</evidence>
<keyword evidence="10" id="KW-0732">Signal</keyword>
<dbReference type="InterPro" id="IPR017972">
    <property type="entry name" value="Cyt_P450_CS"/>
</dbReference>
<keyword evidence="3 8" id="KW-0349">Heme</keyword>
<evidence type="ECO:0000256" key="9">
    <source>
        <dbReference type="RuleBase" id="RU000461"/>
    </source>
</evidence>
<evidence type="ECO:0000256" key="3">
    <source>
        <dbReference type="ARBA" id="ARBA00022617"/>
    </source>
</evidence>
<dbReference type="InterPro" id="IPR002401">
    <property type="entry name" value="Cyt_P450_E_grp-I"/>
</dbReference>
<evidence type="ECO:0000313" key="11">
    <source>
        <dbReference type="EMBL" id="KEH41380.1"/>
    </source>
</evidence>
<evidence type="ECO:0000256" key="10">
    <source>
        <dbReference type="SAM" id="SignalP"/>
    </source>
</evidence>
<dbReference type="PRINTS" id="PR00463">
    <property type="entry name" value="EP450I"/>
</dbReference>
<keyword evidence="14" id="KW-1185">Reference proteome</keyword>
<evidence type="ECO:0000313" key="14">
    <source>
        <dbReference type="Proteomes" id="UP000002051"/>
    </source>
</evidence>
<feature type="signal peptide" evidence="10">
    <location>
        <begin position="1"/>
        <end position="22"/>
    </location>
</feature>
<reference evidence="11 14" key="2">
    <citation type="journal article" date="2014" name="BMC Genomics">
        <title>An improved genome release (version Mt4.0) for the model legume Medicago truncatula.</title>
        <authorList>
            <person name="Tang H."/>
            <person name="Krishnakumar V."/>
            <person name="Bidwell S."/>
            <person name="Rosen B."/>
            <person name="Chan A."/>
            <person name="Zhou S."/>
            <person name="Gentzbittel L."/>
            <person name="Childs K.L."/>
            <person name="Yandell M."/>
            <person name="Gundlach H."/>
            <person name="Mayer K.F."/>
            <person name="Schwartz D.C."/>
            <person name="Town C.D."/>
        </authorList>
    </citation>
    <scope>GENOME REANNOTATION</scope>
    <source>
        <strain evidence="11">A17</strain>
        <strain evidence="13 14">cv. Jemalong A17</strain>
    </source>
</reference>
<dbReference type="GO" id="GO:0016705">
    <property type="term" value="F:oxidoreductase activity, acting on paired donors, with incorporation or reduction of molecular oxygen"/>
    <property type="evidence" value="ECO:0007669"/>
    <property type="project" value="InterPro"/>
</dbReference>
<organism evidence="11 14">
    <name type="scientific">Medicago truncatula</name>
    <name type="common">Barrel medic</name>
    <name type="synonym">Medicago tribuloides</name>
    <dbReference type="NCBI Taxonomy" id="3880"/>
    <lineage>
        <taxon>Eukaryota</taxon>
        <taxon>Viridiplantae</taxon>
        <taxon>Streptophyta</taxon>
        <taxon>Embryophyta</taxon>
        <taxon>Tracheophyta</taxon>
        <taxon>Spermatophyta</taxon>
        <taxon>Magnoliopsida</taxon>
        <taxon>eudicotyledons</taxon>
        <taxon>Gunneridae</taxon>
        <taxon>Pentapetalae</taxon>
        <taxon>rosids</taxon>
        <taxon>fabids</taxon>
        <taxon>Fabales</taxon>
        <taxon>Fabaceae</taxon>
        <taxon>Papilionoideae</taxon>
        <taxon>50 kb inversion clade</taxon>
        <taxon>NPAAA clade</taxon>
        <taxon>Hologalegina</taxon>
        <taxon>IRL clade</taxon>
        <taxon>Trifolieae</taxon>
        <taxon>Medicago</taxon>
    </lineage>
</organism>
<keyword evidence="7 9" id="KW-0503">Monooxygenase</keyword>
<dbReference type="PANTHER" id="PTHR24296">
    <property type="entry name" value="CYTOCHROME P450"/>
    <property type="match status" value="1"/>
</dbReference>
<dbReference type="Proteomes" id="UP000002051">
    <property type="component" value="Unassembled WGS sequence"/>
</dbReference>
<dbReference type="EMBL" id="CM001217">
    <property type="protein sequence ID" value="KEH41380.1"/>
    <property type="molecule type" value="Genomic_DNA"/>
</dbReference>
<dbReference type="InterPro" id="IPR036396">
    <property type="entry name" value="Cyt_P450_sf"/>
</dbReference>
<evidence type="ECO:0000313" key="12">
    <source>
        <dbReference type="EMBL" id="RHN78906.1"/>
    </source>
</evidence>
<feature type="binding site" description="axial binding residue" evidence="8">
    <location>
        <position position="455"/>
    </location>
    <ligand>
        <name>heme</name>
        <dbReference type="ChEBI" id="CHEBI:30413"/>
    </ligand>
    <ligandPart>
        <name>Fe</name>
        <dbReference type="ChEBI" id="CHEBI:18248"/>
    </ligandPart>
</feature>
<protein>
    <submittedName>
        <fullName evidence="11">Cytochrome P450 family protein</fullName>
    </submittedName>
    <submittedName>
        <fullName evidence="12">Putative cytochrome P450</fullName>
    </submittedName>
</protein>
<dbReference type="SUPFAM" id="SSF48264">
    <property type="entry name" value="Cytochrome P450"/>
    <property type="match status" value="1"/>
</dbReference>
<gene>
    <name evidence="13" type="primary">25483232</name>
    <name evidence="11" type="ordered locus">MTR_1g050362</name>
    <name evidence="12" type="ORF">MtrunA17_Chr1g0171041</name>
</gene>
<accession>A0A072VTH4</accession>
<evidence type="ECO:0000256" key="2">
    <source>
        <dbReference type="ARBA" id="ARBA00010617"/>
    </source>
</evidence>
<evidence type="ECO:0000256" key="1">
    <source>
        <dbReference type="ARBA" id="ARBA00001971"/>
    </source>
</evidence>
<proteinExistence type="inferred from homology"/>
<name>A0A072VTH4_MEDTR</name>
<keyword evidence="6 8" id="KW-0408">Iron</keyword>
<sequence>MFHYITLFLAILFIIFYNISRSKKNVTLPNWPIIGMLPSVLHNLSKIHDYATLVLKHHGGTFQFKGPWFTNLATVIFTSDPMNVHHIISKNFSNYGKGSDFHEIFEVLGLGIFNLDSNEWKQERALFHSLLKNKNIEIFYQQNIQKKLENCLLPFLDHASKEVKGLDLQDVIERFTFDITCIFLFGFDPNSLPYKYNELSDIAYVKAVSVLEDLLLYRHYMPKCIWKLQKWLHIGQEKKGTVAKENLHEFLNKCISYYKGDEEKRILERNEDADESHYCLVKELMKERLGKGETNEMYIRDTALNLLAAGNGTISSGLNWFFWLVSTHPIVEAKIIQEIKVNCLTKEDNLITNFSVKELDKLVYLHGAICEALRLYPPVPFEHKCAVNSDILPSGDHVSLNTKLIYSLYAMGRMEQIWGDDCLEFRPERWISDRGQIIHVPSYKFIAFNAGPRSCLGKDITFLQMKMVAAAVLWKFRIQVVEGHIVTPKVSVILRIEGFTVNLSKRCT</sequence>
<dbReference type="Gene3D" id="1.10.630.10">
    <property type="entry name" value="Cytochrome P450"/>
    <property type="match status" value="1"/>
</dbReference>
<keyword evidence="4 8" id="KW-0479">Metal-binding</keyword>
<dbReference type="HOGENOM" id="CLU_001570_27_2_1"/>
<dbReference type="EnsemblPlants" id="KEH41380">
    <property type="protein sequence ID" value="KEH41380"/>
    <property type="gene ID" value="MTR_1g050362"/>
</dbReference>
<evidence type="ECO:0000256" key="6">
    <source>
        <dbReference type="ARBA" id="ARBA00023004"/>
    </source>
</evidence>
<dbReference type="OrthoDB" id="1470350at2759"/>
<dbReference type="PRINTS" id="PR00385">
    <property type="entry name" value="P450"/>
</dbReference>
<keyword evidence="5 9" id="KW-0560">Oxidoreductase</keyword>
<evidence type="ECO:0000256" key="4">
    <source>
        <dbReference type="ARBA" id="ARBA00022723"/>
    </source>
</evidence>
<evidence type="ECO:0000256" key="7">
    <source>
        <dbReference type="ARBA" id="ARBA00023033"/>
    </source>
</evidence>
<dbReference type="GO" id="GO:0004497">
    <property type="term" value="F:monooxygenase activity"/>
    <property type="evidence" value="ECO:0007669"/>
    <property type="project" value="UniProtKB-KW"/>
</dbReference>
<evidence type="ECO:0000256" key="5">
    <source>
        <dbReference type="ARBA" id="ARBA00023002"/>
    </source>
</evidence>
<dbReference type="STRING" id="3880.A0A072VTH4"/>
<dbReference type="AlphaFoldDB" id="A0A072VTH4"/>
<dbReference type="KEGG" id="mtr:25483232"/>
<dbReference type="GO" id="GO:0020037">
    <property type="term" value="F:heme binding"/>
    <property type="evidence" value="ECO:0007669"/>
    <property type="project" value="InterPro"/>
</dbReference>
<dbReference type="PROSITE" id="PS00086">
    <property type="entry name" value="CYTOCHROME_P450"/>
    <property type="match status" value="1"/>
</dbReference>
<dbReference type="Gramene" id="rna2574">
    <property type="protein sequence ID" value="RHN78906.1"/>
    <property type="gene ID" value="gene2574"/>
</dbReference>
<comment type="cofactor">
    <cofactor evidence="1 8">
        <name>heme</name>
        <dbReference type="ChEBI" id="CHEBI:30413"/>
    </cofactor>
</comment>
<reference evidence="13" key="3">
    <citation type="submission" date="2015-04" db="UniProtKB">
        <authorList>
            <consortium name="EnsemblPlants"/>
        </authorList>
    </citation>
    <scope>IDENTIFICATION</scope>
    <source>
        <strain evidence="13">cv. Jemalong A17</strain>
    </source>
</reference>
<reference evidence="11 14" key="1">
    <citation type="journal article" date="2011" name="Nature">
        <title>The Medicago genome provides insight into the evolution of rhizobial symbioses.</title>
        <authorList>
            <person name="Young N.D."/>
            <person name="Debelle F."/>
            <person name="Oldroyd G.E."/>
            <person name="Geurts R."/>
            <person name="Cannon S.B."/>
            <person name="Udvardi M.K."/>
            <person name="Benedito V.A."/>
            <person name="Mayer K.F."/>
            <person name="Gouzy J."/>
            <person name="Schoof H."/>
            <person name="Van de Peer Y."/>
            <person name="Proost S."/>
            <person name="Cook D.R."/>
            <person name="Meyers B.C."/>
            <person name="Spannagl M."/>
            <person name="Cheung F."/>
            <person name="De Mita S."/>
            <person name="Krishnakumar V."/>
            <person name="Gundlach H."/>
            <person name="Zhou S."/>
            <person name="Mudge J."/>
            <person name="Bharti A.K."/>
            <person name="Murray J.D."/>
            <person name="Naoumkina M.A."/>
            <person name="Rosen B."/>
            <person name="Silverstein K.A."/>
            <person name="Tang H."/>
            <person name="Rombauts S."/>
            <person name="Zhao P.X."/>
            <person name="Zhou P."/>
            <person name="Barbe V."/>
            <person name="Bardou P."/>
            <person name="Bechner M."/>
            <person name="Bellec A."/>
            <person name="Berger A."/>
            <person name="Berges H."/>
            <person name="Bidwell S."/>
            <person name="Bisseling T."/>
            <person name="Choisne N."/>
            <person name="Couloux A."/>
            <person name="Denny R."/>
            <person name="Deshpande S."/>
            <person name="Dai X."/>
            <person name="Doyle J.J."/>
            <person name="Dudez A.M."/>
            <person name="Farmer A.D."/>
            <person name="Fouteau S."/>
            <person name="Franken C."/>
            <person name="Gibelin C."/>
            <person name="Gish J."/>
            <person name="Goldstein S."/>
            <person name="Gonzalez A.J."/>
            <person name="Green P.J."/>
            <person name="Hallab A."/>
            <person name="Hartog M."/>
            <person name="Hua A."/>
            <person name="Humphray S.J."/>
            <person name="Jeong D.H."/>
            <person name="Jing Y."/>
            <person name="Jocker A."/>
            <person name="Kenton S.M."/>
            <person name="Kim D.J."/>
            <person name="Klee K."/>
            <person name="Lai H."/>
            <person name="Lang C."/>
            <person name="Lin S."/>
            <person name="Macmil S.L."/>
            <person name="Magdelenat G."/>
            <person name="Matthews L."/>
            <person name="McCorrison J."/>
            <person name="Monaghan E.L."/>
            <person name="Mun J.H."/>
            <person name="Najar F.Z."/>
            <person name="Nicholson C."/>
            <person name="Noirot C."/>
            <person name="O'Bleness M."/>
            <person name="Paule C.R."/>
            <person name="Poulain J."/>
            <person name="Prion F."/>
            <person name="Qin B."/>
            <person name="Qu C."/>
            <person name="Retzel E.F."/>
            <person name="Riddle C."/>
            <person name="Sallet E."/>
            <person name="Samain S."/>
            <person name="Samson N."/>
            <person name="Sanders I."/>
            <person name="Saurat O."/>
            <person name="Scarpelli C."/>
            <person name="Schiex T."/>
            <person name="Segurens B."/>
            <person name="Severin A.J."/>
            <person name="Sherrier D.J."/>
            <person name="Shi R."/>
            <person name="Sims S."/>
            <person name="Singer S.R."/>
            <person name="Sinharoy S."/>
            <person name="Sterck L."/>
            <person name="Viollet A."/>
            <person name="Wang B.B."/>
            <person name="Wang K."/>
            <person name="Wang M."/>
            <person name="Wang X."/>
            <person name="Warfsmann J."/>
            <person name="Weissenbach J."/>
            <person name="White D.D."/>
            <person name="White J.D."/>
            <person name="Wiley G.B."/>
            <person name="Wincker P."/>
            <person name="Xing Y."/>
            <person name="Yang L."/>
            <person name="Yao Z."/>
            <person name="Ying F."/>
            <person name="Zhai J."/>
            <person name="Zhou L."/>
            <person name="Zuber A."/>
            <person name="Denarie J."/>
            <person name="Dixon R.A."/>
            <person name="May G.D."/>
            <person name="Schwartz D.C."/>
            <person name="Rogers J."/>
            <person name="Quetier F."/>
            <person name="Town C.D."/>
            <person name="Roe B.A."/>
        </authorList>
    </citation>
    <scope>NUCLEOTIDE SEQUENCE [LARGE SCALE GENOMIC DNA]</scope>
    <source>
        <strain evidence="11">A17</strain>
        <strain evidence="13 14">cv. Jemalong A17</strain>
    </source>
</reference>
<dbReference type="EMBL" id="PSQE01000001">
    <property type="protein sequence ID" value="RHN78906.1"/>
    <property type="molecule type" value="Genomic_DNA"/>
</dbReference>
<dbReference type="Pfam" id="PF00067">
    <property type="entry name" value="p450"/>
    <property type="match status" value="1"/>
</dbReference>
<feature type="chain" id="PRO_5014501053" evidence="10">
    <location>
        <begin position="23"/>
        <end position="508"/>
    </location>
</feature>
<dbReference type="Proteomes" id="UP000265566">
    <property type="component" value="Chromosome 1"/>
</dbReference>
<evidence type="ECO:0000313" key="13">
    <source>
        <dbReference type="EnsemblPlants" id="KEH41380"/>
    </source>
</evidence>
<dbReference type="InterPro" id="IPR001128">
    <property type="entry name" value="Cyt_P450"/>
</dbReference>